<dbReference type="AlphaFoldDB" id="A0A9P7BJG4"/>
<keyword evidence="2" id="KW-1185">Reference proteome</keyword>
<evidence type="ECO:0008006" key="3">
    <source>
        <dbReference type="Google" id="ProtNLM"/>
    </source>
</evidence>
<proteinExistence type="predicted"/>
<gene>
    <name evidence="1" type="ORF">G6F64_014491</name>
</gene>
<comment type="caution">
    <text evidence="1">The sequence shown here is derived from an EMBL/GenBank/DDBJ whole genome shotgun (WGS) entry which is preliminary data.</text>
</comment>
<dbReference type="EMBL" id="JAANQT010008569">
    <property type="protein sequence ID" value="KAG1281004.1"/>
    <property type="molecule type" value="Genomic_DNA"/>
</dbReference>
<evidence type="ECO:0000313" key="1">
    <source>
        <dbReference type="EMBL" id="KAG1281004.1"/>
    </source>
</evidence>
<reference evidence="1" key="1">
    <citation type="journal article" date="2020" name="Microb. Genom.">
        <title>Genetic diversity of clinical and environmental Mucorales isolates obtained from an investigation of mucormycosis cases among solid organ transplant recipients.</title>
        <authorList>
            <person name="Nguyen M.H."/>
            <person name="Kaul D."/>
            <person name="Muto C."/>
            <person name="Cheng S.J."/>
            <person name="Richter R.A."/>
            <person name="Bruno V.M."/>
            <person name="Liu G."/>
            <person name="Beyhan S."/>
            <person name="Sundermann A.J."/>
            <person name="Mounaud S."/>
            <person name="Pasculle A.W."/>
            <person name="Nierman W.C."/>
            <person name="Driscoll E."/>
            <person name="Cumbie R."/>
            <person name="Clancy C.J."/>
            <person name="Dupont C.L."/>
        </authorList>
    </citation>
    <scope>NUCLEOTIDE SEQUENCE</scope>
    <source>
        <strain evidence="1">GL11</strain>
    </source>
</reference>
<name>A0A9P7BJG4_RHIOR</name>
<sequence>MSPSLHVLLGDFNCTYATHLSKRSRRPQAPTAWLNCIASHFVDGVTPPGHSSQPTFLRGTCCRTASDHNGH</sequence>
<dbReference type="OrthoDB" id="2201459at2759"/>
<accession>A0A9P7BJG4</accession>
<protein>
    <recommendedName>
        <fullName evidence="3">Endonuclease/exonuclease/phosphatase domain-containing protein</fullName>
    </recommendedName>
</protein>
<dbReference type="Proteomes" id="UP000716291">
    <property type="component" value="Unassembled WGS sequence"/>
</dbReference>
<organism evidence="1 2">
    <name type="scientific">Rhizopus oryzae</name>
    <name type="common">Mucormycosis agent</name>
    <name type="synonym">Rhizopus arrhizus var. delemar</name>
    <dbReference type="NCBI Taxonomy" id="64495"/>
    <lineage>
        <taxon>Eukaryota</taxon>
        <taxon>Fungi</taxon>
        <taxon>Fungi incertae sedis</taxon>
        <taxon>Mucoromycota</taxon>
        <taxon>Mucoromycotina</taxon>
        <taxon>Mucoromycetes</taxon>
        <taxon>Mucorales</taxon>
        <taxon>Mucorineae</taxon>
        <taxon>Rhizopodaceae</taxon>
        <taxon>Rhizopus</taxon>
    </lineage>
</organism>
<evidence type="ECO:0000313" key="2">
    <source>
        <dbReference type="Proteomes" id="UP000716291"/>
    </source>
</evidence>